<organism evidence="7 8">
    <name type="scientific">Thalassobacter stenotrophicus</name>
    <dbReference type="NCBI Taxonomy" id="266809"/>
    <lineage>
        <taxon>Bacteria</taxon>
        <taxon>Pseudomonadati</taxon>
        <taxon>Pseudomonadota</taxon>
        <taxon>Alphaproteobacteria</taxon>
        <taxon>Rhodobacterales</taxon>
        <taxon>Roseobacteraceae</taxon>
        <taxon>Thalassobacter</taxon>
    </lineage>
</organism>
<evidence type="ECO:0000256" key="5">
    <source>
        <dbReference type="ARBA" id="ARBA00022691"/>
    </source>
</evidence>
<evidence type="ECO:0000256" key="1">
    <source>
        <dbReference type="ARBA" id="ARBA00022490"/>
    </source>
</evidence>
<dbReference type="PIRSF" id="PIRSF003078">
    <property type="entry name" value="GidB"/>
    <property type="match status" value="1"/>
</dbReference>
<dbReference type="Proteomes" id="UP000051298">
    <property type="component" value="Unassembled WGS sequence"/>
</dbReference>
<dbReference type="Gene3D" id="3.40.50.150">
    <property type="entry name" value="Vaccinia Virus protein VP39"/>
    <property type="match status" value="1"/>
</dbReference>
<dbReference type="SUPFAM" id="SSF53335">
    <property type="entry name" value="S-adenosyl-L-methionine-dependent methyltransferases"/>
    <property type="match status" value="1"/>
</dbReference>
<feature type="binding site" evidence="6">
    <location>
        <position position="70"/>
    </location>
    <ligand>
        <name>S-adenosyl-L-methionine</name>
        <dbReference type="ChEBI" id="CHEBI:59789"/>
    </ligand>
</feature>
<dbReference type="EMBL" id="CYRX01000026">
    <property type="protein sequence ID" value="CUH60581.1"/>
    <property type="molecule type" value="Genomic_DNA"/>
</dbReference>
<dbReference type="InterPro" id="IPR029063">
    <property type="entry name" value="SAM-dependent_MTases_sf"/>
</dbReference>
<dbReference type="PANTHER" id="PTHR31760">
    <property type="entry name" value="S-ADENOSYL-L-METHIONINE-DEPENDENT METHYLTRANSFERASES SUPERFAMILY PROTEIN"/>
    <property type="match status" value="1"/>
</dbReference>
<evidence type="ECO:0000256" key="3">
    <source>
        <dbReference type="ARBA" id="ARBA00022603"/>
    </source>
</evidence>
<dbReference type="HAMAP" id="MF_00074">
    <property type="entry name" value="16SrRNA_methyltr_G"/>
    <property type="match status" value="1"/>
</dbReference>
<name>A0A0P1EZI3_9RHOB</name>
<comment type="catalytic activity">
    <reaction evidence="6">
        <text>guanosine(527) in 16S rRNA + S-adenosyl-L-methionine = N(7)-methylguanosine(527) in 16S rRNA + S-adenosyl-L-homocysteine</text>
        <dbReference type="Rhea" id="RHEA:42732"/>
        <dbReference type="Rhea" id="RHEA-COMP:10209"/>
        <dbReference type="Rhea" id="RHEA-COMP:10210"/>
        <dbReference type="ChEBI" id="CHEBI:57856"/>
        <dbReference type="ChEBI" id="CHEBI:59789"/>
        <dbReference type="ChEBI" id="CHEBI:74269"/>
        <dbReference type="ChEBI" id="CHEBI:74480"/>
        <dbReference type="EC" id="2.1.1.170"/>
    </reaction>
</comment>
<comment type="caution">
    <text evidence="6">Lacks conserved residue(s) required for the propagation of feature annotation.</text>
</comment>
<dbReference type="STRING" id="266809.PM03_13615"/>
<sequence length="206" mass="23095">MSKDEFQRHLSVSRETIDRLDKYEALITKWNPRINLVASSTLEDIWVRHFLDSGQLASFAPNSGVWLDLGSGGGFPALVIASMLSDTHPDVSFTLVESDSRKAVFLRTVIRELELNAKVLSERIEKIPTQHASVLSARALDTLEKLVGYAEIHLNQDGTAFFPKGSSHKNELEEARETWFFDVRTIPSITDPTAAIFAIKDIQRAK</sequence>
<keyword evidence="4 6" id="KW-0808">Transferase</keyword>
<proteinExistence type="inferred from homology"/>
<gene>
    <name evidence="6 7" type="primary">rsmG</name>
    <name evidence="7" type="ORF">THS5294_01876</name>
</gene>
<dbReference type="NCBIfam" id="TIGR00138">
    <property type="entry name" value="rsmG_gidB"/>
    <property type="match status" value="1"/>
</dbReference>
<evidence type="ECO:0000313" key="8">
    <source>
        <dbReference type="Proteomes" id="UP000051298"/>
    </source>
</evidence>
<reference evidence="7 8" key="1">
    <citation type="submission" date="2015-09" db="EMBL/GenBank/DDBJ databases">
        <authorList>
            <consortium name="Swine Surveillance"/>
        </authorList>
    </citation>
    <scope>NUCLEOTIDE SEQUENCE [LARGE SCALE GENOMIC DNA]</scope>
    <source>
        <strain evidence="7 8">CECT 5294</strain>
    </source>
</reference>
<dbReference type="PANTHER" id="PTHR31760:SF0">
    <property type="entry name" value="S-ADENOSYL-L-METHIONINE-DEPENDENT METHYLTRANSFERASES SUPERFAMILY PROTEIN"/>
    <property type="match status" value="1"/>
</dbReference>
<protein>
    <recommendedName>
        <fullName evidence="6">Ribosomal RNA small subunit methyltransferase G</fullName>
        <ecNumber evidence="6">2.1.1.170</ecNumber>
    </recommendedName>
    <alternativeName>
        <fullName evidence="6">16S rRNA 7-methylguanosine methyltransferase</fullName>
        <shortName evidence="6">16S rRNA m7G methyltransferase</shortName>
    </alternativeName>
</protein>
<feature type="binding site" evidence="6">
    <location>
        <position position="138"/>
    </location>
    <ligand>
        <name>S-adenosyl-L-methionine</name>
        <dbReference type="ChEBI" id="CHEBI:59789"/>
    </ligand>
</feature>
<keyword evidence="5 6" id="KW-0949">S-adenosyl-L-methionine</keyword>
<comment type="function">
    <text evidence="6">Specifically methylates the N7 position of guanine in position 527 of 16S rRNA.</text>
</comment>
<dbReference type="GO" id="GO:0070043">
    <property type="term" value="F:rRNA (guanine-N7-)-methyltransferase activity"/>
    <property type="evidence" value="ECO:0007669"/>
    <property type="project" value="UniProtKB-UniRule"/>
</dbReference>
<dbReference type="InterPro" id="IPR003682">
    <property type="entry name" value="rRNA_ssu_MeTfrase_G"/>
</dbReference>
<feature type="binding site" evidence="6">
    <location>
        <position position="75"/>
    </location>
    <ligand>
        <name>S-adenosyl-L-methionine</name>
        <dbReference type="ChEBI" id="CHEBI:59789"/>
    </ligand>
</feature>
<comment type="subcellular location">
    <subcellularLocation>
        <location evidence="6">Cytoplasm</location>
    </subcellularLocation>
</comment>
<dbReference type="Pfam" id="PF02527">
    <property type="entry name" value="GidB"/>
    <property type="match status" value="1"/>
</dbReference>
<feature type="binding site" evidence="6">
    <location>
        <begin position="124"/>
        <end position="125"/>
    </location>
    <ligand>
        <name>S-adenosyl-L-methionine</name>
        <dbReference type="ChEBI" id="CHEBI:59789"/>
    </ligand>
</feature>
<keyword evidence="2 6" id="KW-0698">rRNA processing</keyword>
<keyword evidence="3 6" id="KW-0489">Methyltransferase</keyword>
<dbReference type="eggNOG" id="COG0357">
    <property type="taxonomic scope" value="Bacteria"/>
</dbReference>
<evidence type="ECO:0000256" key="6">
    <source>
        <dbReference type="HAMAP-Rule" id="MF_00074"/>
    </source>
</evidence>
<keyword evidence="1 6" id="KW-0963">Cytoplasm</keyword>
<comment type="similarity">
    <text evidence="6">Belongs to the methyltransferase superfamily. RNA methyltransferase RsmG family.</text>
</comment>
<evidence type="ECO:0000256" key="2">
    <source>
        <dbReference type="ARBA" id="ARBA00022552"/>
    </source>
</evidence>
<dbReference type="EC" id="2.1.1.170" evidence="6"/>
<dbReference type="RefSeq" id="WP_058123519.1">
    <property type="nucleotide sequence ID" value="NZ_CYRX01000026.1"/>
</dbReference>
<accession>A0A0P1EZI3</accession>
<evidence type="ECO:0000256" key="4">
    <source>
        <dbReference type="ARBA" id="ARBA00022679"/>
    </source>
</evidence>
<dbReference type="AlphaFoldDB" id="A0A0P1EZI3"/>
<dbReference type="GO" id="GO:0005829">
    <property type="term" value="C:cytosol"/>
    <property type="evidence" value="ECO:0007669"/>
    <property type="project" value="TreeGrafter"/>
</dbReference>
<evidence type="ECO:0000313" key="7">
    <source>
        <dbReference type="EMBL" id="CUH60581.1"/>
    </source>
</evidence>